<dbReference type="InterPro" id="IPR053392">
    <property type="entry name" value="Transposase_IS30-like"/>
</dbReference>
<dbReference type="GO" id="GO:0005829">
    <property type="term" value="C:cytosol"/>
    <property type="evidence" value="ECO:0007669"/>
    <property type="project" value="TreeGrafter"/>
</dbReference>
<feature type="domain" description="Integrase catalytic" evidence="2">
    <location>
        <begin position="154"/>
        <end position="315"/>
    </location>
</feature>
<sequence length="316" mass="37064">MYSHLIREQRYAIFALKQKGKSNAEIARTIKVSPSTVSRELRRNLTPRGKYIWNKAQVMADARKHRSPGNRAIADTLRWRVEQYILQEQWSPKQISGFLRLEGVSISHETIYRMIRSDKSGELARNCRHKMKYKHKATHIRQTKATNIRNRTSIHERPKEADGKRFGDWEMDLIVDRDNNAILTMIERSTNFLLMERLRHGKKAKPLAKTVYRLLLPYKGKGLKTMTTDNGSEFAEHEWITKKLGVQVFFTDSYASWQKGAVENTNKLIRQYIPKGTDISSITDRRIAVIQAKINRRPREKLKFSTPVREFYKNFS</sequence>
<dbReference type="InterPro" id="IPR051917">
    <property type="entry name" value="Transposase-Integrase"/>
</dbReference>
<evidence type="ECO:0000256" key="1">
    <source>
        <dbReference type="ARBA" id="ARBA00023172"/>
    </source>
</evidence>
<proteinExistence type="predicted"/>
<keyword evidence="1" id="KW-0233">DNA recombination</keyword>
<dbReference type="GO" id="GO:0003676">
    <property type="term" value="F:nucleic acid binding"/>
    <property type="evidence" value="ECO:0007669"/>
    <property type="project" value="InterPro"/>
</dbReference>
<name>A0AA92TEP0_9BACT</name>
<dbReference type="InterPro" id="IPR012337">
    <property type="entry name" value="RNaseH-like_sf"/>
</dbReference>
<dbReference type="InterPro" id="IPR025246">
    <property type="entry name" value="IS30-like_HTH"/>
</dbReference>
<organism evidence="3 4">
    <name type="scientific">Segatella copri</name>
    <dbReference type="NCBI Taxonomy" id="165179"/>
    <lineage>
        <taxon>Bacteria</taxon>
        <taxon>Pseudomonadati</taxon>
        <taxon>Bacteroidota</taxon>
        <taxon>Bacteroidia</taxon>
        <taxon>Bacteroidales</taxon>
        <taxon>Prevotellaceae</taxon>
        <taxon>Segatella</taxon>
    </lineage>
</organism>
<dbReference type="GO" id="GO:0004803">
    <property type="term" value="F:transposase activity"/>
    <property type="evidence" value="ECO:0007669"/>
    <property type="project" value="TreeGrafter"/>
</dbReference>
<evidence type="ECO:0000259" key="2">
    <source>
        <dbReference type="PROSITE" id="PS50994"/>
    </source>
</evidence>
<evidence type="ECO:0000313" key="3">
    <source>
        <dbReference type="EMBL" id="RGW40884.1"/>
    </source>
</evidence>
<dbReference type="InterPro" id="IPR036397">
    <property type="entry name" value="RNaseH_sf"/>
</dbReference>
<dbReference type="GO" id="GO:0015074">
    <property type="term" value="P:DNA integration"/>
    <property type="evidence" value="ECO:0007669"/>
    <property type="project" value="InterPro"/>
</dbReference>
<dbReference type="AlphaFoldDB" id="A0AA92TEP0"/>
<dbReference type="InterPro" id="IPR009057">
    <property type="entry name" value="Homeodomain-like_sf"/>
</dbReference>
<dbReference type="GO" id="GO:0032196">
    <property type="term" value="P:transposition"/>
    <property type="evidence" value="ECO:0007669"/>
    <property type="project" value="TreeGrafter"/>
</dbReference>
<dbReference type="Gene3D" id="3.30.420.10">
    <property type="entry name" value="Ribonuclease H-like superfamily/Ribonuclease H"/>
    <property type="match status" value="1"/>
</dbReference>
<reference evidence="3 4" key="1">
    <citation type="submission" date="2018-08" db="EMBL/GenBank/DDBJ databases">
        <title>A genome reference for cultivated species of the human gut microbiota.</title>
        <authorList>
            <person name="Zou Y."/>
            <person name="Xue W."/>
            <person name="Luo G."/>
        </authorList>
    </citation>
    <scope>NUCLEOTIDE SEQUENCE [LARGE SCALE GENOMIC DNA]</scope>
    <source>
        <strain evidence="3 4">AF12-50</strain>
    </source>
</reference>
<dbReference type="InterPro" id="IPR001584">
    <property type="entry name" value="Integrase_cat-core"/>
</dbReference>
<dbReference type="PROSITE" id="PS50994">
    <property type="entry name" value="INTEGRASE"/>
    <property type="match status" value="1"/>
</dbReference>
<dbReference type="NCBIfam" id="NF033563">
    <property type="entry name" value="transpos_IS30"/>
    <property type="match status" value="1"/>
</dbReference>
<dbReference type="PANTHER" id="PTHR10948:SF23">
    <property type="entry name" value="TRANSPOSASE INSI FOR INSERTION SEQUENCE ELEMENT IS30A-RELATED"/>
    <property type="match status" value="1"/>
</dbReference>
<protein>
    <submittedName>
        <fullName evidence="3">IS30 family transposase</fullName>
    </submittedName>
</protein>
<dbReference type="RefSeq" id="WP_118066309.1">
    <property type="nucleotide sequence ID" value="NZ_QRSU01000030.1"/>
</dbReference>
<evidence type="ECO:0000313" key="4">
    <source>
        <dbReference type="Proteomes" id="UP000283785"/>
    </source>
</evidence>
<dbReference type="SUPFAM" id="SSF53098">
    <property type="entry name" value="Ribonuclease H-like"/>
    <property type="match status" value="1"/>
</dbReference>
<gene>
    <name evidence="3" type="ORF">DWV76_13585</name>
</gene>
<dbReference type="EMBL" id="QSAG01000035">
    <property type="protein sequence ID" value="RGW40884.1"/>
    <property type="molecule type" value="Genomic_DNA"/>
</dbReference>
<comment type="caution">
    <text evidence="3">The sequence shown here is derived from an EMBL/GenBank/DDBJ whole genome shotgun (WGS) entry which is preliminary data.</text>
</comment>
<dbReference type="SUPFAM" id="SSF46689">
    <property type="entry name" value="Homeodomain-like"/>
    <property type="match status" value="1"/>
</dbReference>
<dbReference type="PANTHER" id="PTHR10948">
    <property type="entry name" value="TRANSPOSASE"/>
    <property type="match status" value="1"/>
</dbReference>
<dbReference type="Pfam" id="PF13936">
    <property type="entry name" value="HTH_38"/>
    <property type="match status" value="1"/>
</dbReference>
<accession>A0AA92TEP0</accession>
<dbReference type="GO" id="GO:0006310">
    <property type="term" value="P:DNA recombination"/>
    <property type="evidence" value="ECO:0007669"/>
    <property type="project" value="UniProtKB-KW"/>
</dbReference>
<dbReference type="Proteomes" id="UP000283785">
    <property type="component" value="Unassembled WGS sequence"/>
</dbReference>